<feature type="domain" description="Concentrative nucleoside transporter N-terminal" evidence="2">
    <location>
        <begin position="164"/>
        <end position="236"/>
    </location>
</feature>
<evidence type="ECO:0000313" key="4">
    <source>
        <dbReference type="EMBL" id="CAD7413879.1"/>
    </source>
</evidence>
<dbReference type="PANTHER" id="PTHR10590:SF4">
    <property type="entry name" value="SOLUTE CARRIER FAMILY 28 MEMBER 3"/>
    <property type="match status" value="1"/>
</dbReference>
<evidence type="ECO:0000256" key="1">
    <source>
        <dbReference type="SAM" id="Phobius"/>
    </source>
</evidence>
<dbReference type="GO" id="GO:0005415">
    <property type="term" value="F:nucleoside:sodium symporter activity"/>
    <property type="evidence" value="ECO:0007669"/>
    <property type="project" value="TreeGrafter"/>
</dbReference>
<feature type="transmembrane region" description="Helical" evidence="1">
    <location>
        <begin position="160"/>
        <end position="176"/>
    </location>
</feature>
<feature type="transmembrane region" description="Helical" evidence="1">
    <location>
        <begin position="245"/>
        <end position="266"/>
    </location>
</feature>
<gene>
    <name evidence="4" type="ORF">TPSB3V08_LOCUS9309</name>
</gene>
<feature type="transmembrane region" description="Helical" evidence="1">
    <location>
        <begin position="52"/>
        <end position="71"/>
    </location>
</feature>
<dbReference type="GO" id="GO:0005886">
    <property type="term" value="C:plasma membrane"/>
    <property type="evidence" value="ECO:0007669"/>
    <property type="project" value="TreeGrafter"/>
</dbReference>
<accession>A0A7R9DFP7</accession>
<dbReference type="InterPro" id="IPR008276">
    <property type="entry name" value="C_nuclsd_transpt"/>
</dbReference>
<feature type="transmembrane region" description="Helical" evidence="1">
    <location>
        <begin position="132"/>
        <end position="154"/>
    </location>
</feature>
<dbReference type="Pfam" id="PF01773">
    <property type="entry name" value="Nucleos_tra2_N"/>
    <property type="match status" value="1"/>
</dbReference>
<sequence length="340" mass="38365">MVNLCHQEDVPSSITKKVARKGDIFSRAVGAFWASLGLFYKRHKQLLQRLTLVLLNVCLLVYFAVAISHHVKQGNEDIGWCNGLGILTILLFFLYTWMFYCFIVKKYFGQILYEHIVAPSVRAWDKAWERTLFRVAISLLVLAALVVFLVLDTVGSRERLVSFFGLIVILLFGFVFSRHPTQILWRPVLWGLGIQFTFGVLTIRWVVGRQIFQCIGGHVTTFLLYTDSGSTFAYGEFLVTNQGVFAFQVMPVIFFFCFCVQILFYYGIIQNIVVKLGWLLQISLGTTVAESVNASASVFLGMSEAPLLIQGYLKDLTKSEVHAIMAGGFATVAAKDNFDE</sequence>
<dbReference type="PANTHER" id="PTHR10590">
    <property type="entry name" value="SODIUM/NUCLEOSIDE COTRANSPORTER"/>
    <property type="match status" value="1"/>
</dbReference>
<keyword evidence="1" id="KW-0472">Membrane</keyword>
<dbReference type="AlphaFoldDB" id="A0A7R9DFP7"/>
<feature type="transmembrane region" description="Helical" evidence="1">
    <location>
        <begin position="83"/>
        <end position="103"/>
    </location>
</feature>
<protein>
    <recommendedName>
        <fullName evidence="5">Sodium/nucleoside cotransporter</fullName>
    </recommendedName>
</protein>
<evidence type="ECO:0008006" key="5">
    <source>
        <dbReference type="Google" id="ProtNLM"/>
    </source>
</evidence>
<dbReference type="Pfam" id="PF07670">
    <property type="entry name" value="Gate"/>
    <property type="match status" value="1"/>
</dbReference>
<feature type="transmembrane region" description="Helical" evidence="1">
    <location>
        <begin position="188"/>
        <end position="207"/>
    </location>
</feature>
<feature type="domain" description="Nucleoside transporter/FeoB GTPase Gate" evidence="3">
    <location>
        <begin position="247"/>
        <end position="333"/>
    </location>
</feature>
<keyword evidence="1" id="KW-1133">Transmembrane helix</keyword>
<dbReference type="EMBL" id="OD007306">
    <property type="protein sequence ID" value="CAD7413879.1"/>
    <property type="molecule type" value="Genomic_DNA"/>
</dbReference>
<reference evidence="4" key="1">
    <citation type="submission" date="2020-11" db="EMBL/GenBank/DDBJ databases">
        <authorList>
            <person name="Tran Van P."/>
        </authorList>
    </citation>
    <scope>NUCLEOTIDE SEQUENCE</scope>
</reference>
<organism evidence="4">
    <name type="scientific">Timema poppense</name>
    <name type="common">Walking stick</name>
    <dbReference type="NCBI Taxonomy" id="170557"/>
    <lineage>
        <taxon>Eukaryota</taxon>
        <taxon>Metazoa</taxon>
        <taxon>Ecdysozoa</taxon>
        <taxon>Arthropoda</taxon>
        <taxon>Hexapoda</taxon>
        <taxon>Insecta</taxon>
        <taxon>Pterygota</taxon>
        <taxon>Neoptera</taxon>
        <taxon>Polyneoptera</taxon>
        <taxon>Phasmatodea</taxon>
        <taxon>Timematodea</taxon>
        <taxon>Timematoidea</taxon>
        <taxon>Timematidae</taxon>
        <taxon>Timema</taxon>
    </lineage>
</organism>
<dbReference type="InterPro" id="IPR011642">
    <property type="entry name" value="Gate_dom"/>
</dbReference>
<name>A0A7R9DFP7_TIMPO</name>
<proteinExistence type="predicted"/>
<evidence type="ECO:0000259" key="2">
    <source>
        <dbReference type="Pfam" id="PF01773"/>
    </source>
</evidence>
<dbReference type="InterPro" id="IPR002668">
    <property type="entry name" value="CNT_N_dom"/>
</dbReference>
<evidence type="ECO:0000259" key="3">
    <source>
        <dbReference type="Pfam" id="PF07670"/>
    </source>
</evidence>
<keyword evidence="1" id="KW-0812">Transmembrane</keyword>